<feature type="compositionally biased region" description="Gly residues" evidence="1">
    <location>
        <begin position="59"/>
        <end position="75"/>
    </location>
</feature>
<dbReference type="AlphaFoldDB" id="A0A8C8EBG9"/>
<evidence type="ECO:0000313" key="3">
    <source>
        <dbReference type="Proteomes" id="UP000694552"/>
    </source>
</evidence>
<keyword evidence="3" id="KW-1185">Reference proteome</keyword>
<evidence type="ECO:0000313" key="2">
    <source>
        <dbReference type="Ensembl" id="ENSOSUP00000015153.1"/>
    </source>
</evidence>
<accession>A0A8C8EBG9</accession>
<organism evidence="2 3">
    <name type="scientific">Otus sunia</name>
    <name type="common">Oriental scops-owl</name>
    <dbReference type="NCBI Taxonomy" id="257818"/>
    <lineage>
        <taxon>Eukaryota</taxon>
        <taxon>Metazoa</taxon>
        <taxon>Chordata</taxon>
        <taxon>Craniata</taxon>
        <taxon>Vertebrata</taxon>
        <taxon>Euteleostomi</taxon>
        <taxon>Archelosauria</taxon>
        <taxon>Archosauria</taxon>
        <taxon>Dinosauria</taxon>
        <taxon>Saurischia</taxon>
        <taxon>Theropoda</taxon>
        <taxon>Coelurosauria</taxon>
        <taxon>Aves</taxon>
        <taxon>Neognathae</taxon>
        <taxon>Neoaves</taxon>
        <taxon>Telluraves</taxon>
        <taxon>Strigiformes</taxon>
        <taxon>Strigidae</taxon>
        <taxon>Otus</taxon>
    </lineage>
</organism>
<reference evidence="2" key="2">
    <citation type="submission" date="2025-09" db="UniProtKB">
        <authorList>
            <consortium name="Ensembl"/>
        </authorList>
    </citation>
    <scope>IDENTIFICATION</scope>
</reference>
<feature type="compositionally biased region" description="Gly residues" evidence="1">
    <location>
        <begin position="1"/>
        <end position="10"/>
    </location>
</feature>
<name>A0A8C8EBG9_9STRI</name>
<feature type="region of interest" description="Disordered" evidence="1">
    <location>
        <begin position="1"/>
        <end position="75"/>
    </location>
</feature>
<evidence type="ECO:0000256" key="1">
    <source>
        <dbReference type="SAM" id="MobiDB-lite"/>
    </source>
</evidence>
<proteinExistence type="predicted"/>
<reference evidence="2" key="1">
    <citation type="submission" date="2025-08" db="UniProtKB">
        <authorList>
            <consortium name="Ensembl"/>
        </authorList>
    </citation>
    <scope>IDENTIFICATION</scope>
</reference>
<dbReference type="Proteomes" id="UP000694552">
    <property type="component" value="Unplaced"/>
</dbReference>
<sequence>MAEGGSGDTGSPGSHRPGLPGTRGLLGRRPAAPPLTPGRLPSIRSRDLTLGGVKKVSACGGGFPKTFQGGGRGRG</sequence>
<feature type="compositionally biased region" description="Low complexity" evidence="1">
    <location>
        <begin position="16"/>
        <end position="30"/>
    </location>
</feature>
<protein>
    <submittedName>
        <fullName evidence="2">Uncharacterized protein</fullName>
    </submittedName>
</protein>
<dbReference type="Ensembl" id="ENSOSUT00000015665.1">
    <property type="protein sequence ID" value="ENSOSUP00000015153.1"/>
    <property type="gene ID" value="ENSOSUG00000010806.1"/>
</dbReference>